<dbReference type="PANTHER" id="PTHR23511">
    <property type="entry name" value="SYNAPTIC VESICLE GLYCOPROTEIN 2"/>
    <property type="match status" value="1"/>
</dbReference>
<dbReference type="PANTHER" id="PTHR23511:SF43">
    <property type="entry name" value="MAJOR FACILITATOR SUPERFAMILY (MFS) PROFILE DOMAIN-CONTAINING PROTEIN"/>
    <property type="match status" value="1"/>
</dbReference>
<evidence type="ECO:0000256" key="3">
    <source>
        <dbReference type="ARBA" id="ARBA00022692"/>
    </source>
</evidence>
<reference evidence="7" key="2">
    <citation type="submission" date="2021-02" db="EMBL/GenBank/DDBJ databases">
        <authorList>
            <person name="Kimball J.A."/>
            <person name="Haas M.W."/>
            <person name="Macchietto M."/>
            <person name="Kono T."/>
            <person name="Duquette J."/>
            <person name="Shao M."/>
        </authorList>
    </citation>
    <scope>NUCLEOTIDE SEQUENCE</scope>
    <source>
        <tissue evidence="7">Fresh leaf tissue</tissue>
    </source>
</reference>
<comment type="subcellular location">
    <subcellularLocation>
        <location evidence="1">Membrane</location>
        <topology evidence="1">Multi-pass membrane protein</topology>
    </subcellularLocation>
</comment>
<keyword evidence="2" id="KW-0813">Transport</keyword>
<proteinExistence type="predicted"/>
<evidence type="ECO:0000313" key="7">
    <source>
        <dbReference type="EMBL" id="KAG8099610.1"/>
    </source>
</evidence>
<gene>
    <name evidence="7" type="ORF">GUJ93_ZPchr0013g35500</name>
</gene>
<evidence type="ECO:0000256" key="1">
    <source>
        <dbReference type="ARBA" id="ARBA00004141"/>
    </source>
</evidence>
<keyword evidence="3 6" id="KW-0812">Transmembrane</keyword>
<keyword evidence="8" id="KW-1185">Reference proteome</keyword>
<evidence type="ECO:0000313" key="8">
    <source>
        <dbReference type="Proteomes" id="UP000729402"/>
    </source>
</evidence>
<dbReference type="AlphaFoldDB" id="A0A8J6C280"/>
<accession>A0A8J6C280</accession>
<evidence type="ECO:0000256" key="2">
    <source>
        <dbReference type="ARBA" id="ARBA00022448"/>
    </source>
</evidence>
<sequence length="389" mass="43771">MVMLHFSWTVGTILEVLLAWAVMPVLGWRWLLALSSVPCFILLVFFPLTPESPRYLCSIGKTVEATLILEKIARMNNSSLPPGILTYAPKKRVDKRLDTSETSLLIIEDNAGTDEDTSSKPCGIIALREFWSYDLIRSTFLLWFVYFANYFAYYGIILLTSELSNDQRRCASVGTHFIQSKDVNLYRDVLVTSLADLSCIVSQHWGRNHVFPWPDWQYSFTSGHCWLVGELPPKSSSVFDRPGAPPSGSGMCSLPSRDHGPTNPLILQIERRCTELQHILTFAKYTDILDSTKIRSQEFSWEYATALLQVCNHWKEPALDYHTRVMKTETDTPQSSHCPLATGGSTTASWLSRTSPSSKASSVEFIETYASHVSQGWLTTTSTLMDGLT</sequence>
<dbReference type="Pfam" id="PF00083">
    <property type="entry name" value="Sugar_tr"/>
    <property type="match status" value="1"/>
</dbReference>
<evidence type="ECO:0000256" key="6">
    <source>
        <dbReference type="SAM" id="Phobius"/>
    </source>
</evidence>
<comment type="caution">
    <text evidence="7">The sequence shown here is derived from an EMBL/GenBank/DDBJ whole genome shotgun (WGS) entry which is preliminary data.</text>
</comment>
<protein>
    <submittedName>
        <fullName evidence="7">Uncharacterized protein</fullName>
    </submittedName>
</protein>
<reference evidence="7" key="1">
    <citation type="journal article" date="2021" name="bioRxiv">
        <title>Whole Genome Assembly and Annotation of Northern Wild Rice, Zizania palustris L., Supports a Whole Genome Duplication in the Zizania Genus.</title>
        <authorList>
            <person name="Haas M."/>
            <person name="Kono T."/>
            <person name="Macchietto M."/>
            <person name="Millas R."/>
            <person name="McGilp L."/>
            <person name="Shao M."/>
            <person name="Duquette J."/>
            <person name="Hirsch C.N."/>
            <person name="Kimball J."/>
        </authorList>
    </citation>
    <scope>NUCLEOTIDE SEQUENCE</scope>
    <source>
        <tissue evidence="7">Fresh leaf tissue</tissue>
    </source>
</reference>
<feature type="transmembrane region" description="Helical" evidence="6">
    <location>
        <begin position="30"/>
        <end position="48"/>
    </location>
</feature>
<name>A0A8J6C280_ZIZPA</name>
<keyword evidence="5 6" id="KW-0472">Membrane</keyword>
<dbReference type="EMBL" id="JAAALK010000079">
    <property type="protein sequence ID" value="KAG8099610.1"/>
    <property type="molecule type" value="Genomic_DNA"/>
</dbReference>
<evidence type="ECO:0000256" key="4">
    <source>
        <dbReference type="ARBA" id="ARBA00022989"/>
    </source>
</evidence>
<organism evidence="7 8">
    <name type="scientific">Zizania palustris</name>
    <name type="common">Northern wild rice</name>
    <dbReference type="NCBI Taxonomy" id="103762"/>
    <lineage>
        <taxon>Eukaryota</taxon>
        <taxon>Viridiplantae</taxon>
        <taxon>Streptophyta</taxon>
        <taxon>Embryophyta</taxon>
        <taxon>Tracheophyta</taxon>
        <taxon>Spermatophyta</taxon>
        <taxon>Magnoliopsida</taxon>
        <taxon>Liliopsida</taxon>
        <taxon>Poales</taxon>
        <taxon>Poaceae</taxon>
        <taxon>BOP clade</taxon>
        <taxon>Oryzoideae</taxon>
        <taxon>Oryzeae</taxon>
        <taxon>Zizaniinae</taxon>
        <taxon>Zizania</taxon>
    </lineage>
</organism>
<dbReference type="GO" id="GO:0016020">
    <property type="term" value="C:membrane"/>
    <property type="evidence" value="ECO:0007669"/>
    <property type="project" value="UniProtKB-SubCell"/>
</dbReference>
<dbReference type="OrthoDB" id="4139357at2759"/>
<dbReference type="InterPro" id="IPR005828">
    <property type="entry name" value="MFS_sugar_transport-like"/>
</dbReference>
<keyword evidence="4 6" id="KW-1133">Transmembrane helix</keyword>
<evidence type="ECO:0000256" key="5">
    <source>
        <dbReference type="ARBA" id="ARBA00023136"/>
    </source>
</evidence>
<feature type="transmembrane region" description="Helical" evidence="6">
    <location>
        <begin position="140"/>
        <end position="159"/>
    </location>
</feature>
<dbReference type="GO" id="GO:0022857">
    <property type="term" value="F:transmembrane transporter activity"/>
    <property type="evidence" value="ECO:0007669"/>
    <property type="project" value="InterPro"/>
</dbReference>
<dbReference type="Proteomes" id="UP000729402">
    <property type="component" value="Unassembled WGS sequence"/>
</dbReference>